<reference evidence="3" key="1">
    <citation type="journal article" date="2019" name="Int. J. Syst. Evol. Microbiol.">
        <title>The Global Catalogue of Microorganisms (GCM) 10K type strain sequencing project: providing services to taxonomists for standard genome sequencing and annotation.</title>
        <authorList>
            <consortium name="The Broad Institute Genomics Platform"/>
            <consortium name="The Broad Institute Genome Sequencing Center for Infectious Disease"/>
            <person name="Wu L."/>
            <person name="Ma J."/>
        </authorList>
    </citation>
    <scope>NUCLEOTIDE SEQUENCE [LARGE SCALE GENOMIC DNA]</scope>
    <source>
        <strain evidence="3">CCUG 56331</strain>
    </source>
</reference>
<dbReference type="PANTHER" id="PTHR30354">
    <property type="entry name" value="GNT FAMILY GLUCONATE TRANSPORTER"/>
    <property type="match status" value="1"/>
</dbReference>
<comment type="caution">
    <text evidence="2">The sequence shown here is derived from an EMBL/GenBank/DDBJ whole genome shotgun (WGS) entry which is preliminary data.</text>
</comment>
<feature type="transmembrane region" description="Helical" evidence="1">
    <location>
        <begin position="6"/>
        <end position="38"/>
    </location>
</feature>
<proteinExistence type="predicted"/>
<dbReference type="Pfam" id="PF02447">
    <property type="entry name" value="GntP_permease"/>
    <property type="match status" value="1"/>
</dbReference>
<feature type="transmembrane region" description="Helical" evidence="1">
    <location>
        <begin position="261"/>
        <end position="280"/>
    </location>
</feature>
<name>A0ABW0RHH7_9BACL</name>
<evidence type="ECO:0000313" key="3">
    <source>
        <dbReference type="Proteomes" id="UP001595978"/>
    </source>
</evidence>
<keyword evidence="3" id="KW-1185">Reference proteome</keyword>
<dbReference type="RefSeq" id="WP_340714485.1">
    <property type="nucleotide sequence ID" value="NZ_JBHSNQ010000148.1"/>
</dbReference>
<keyword evidence="1" id="KW-0812">Transmembrane</keyword>
<feature type="transmembrane region" description="Helical" evidence="1">
    <location>
        <begin position="101"/>
        <end position="127"/>
    </location>
</feature>
<accession>A0ABW0RHH7</accession>
<organism evidence="2 3">
    <name type="scientific">Ureibacillus suwonensis</name>
    <dbReference type="NCBI Taxonomy" id="313007"/>
    <lineage>
        <taxon>Bacteria</taxon>
        <taxon>Bacillati</taxon>
        <taxon>Bacillota</taxon>
        <taxon>Bacilli</taxon>
        <taxon>Bacillales</taxon>
        <taxon>Caryophanaceae</taxon>
        <taxon>Ureibacillus</taxon>
    </lineage>
</organism>
<keyword evidence="1" id="KW-1133">Transmembrane helix</keyword>
<dbReference type="PANTHER" id="PTHR30354:SF7">
    <property type="entry name" value="BLL7963 PROTEIN"/>
    <property type="match status" value="1"/>
</dbReference>
<feature type="transmembrane region" description="Helical" evidence="1">
    <location>
        <begin position="59"/>
        <end position="76"/>
    </location>
</feature>
<dbReference type="Proteomes" id="UP001595978">
    <property type="component" value="Unassembled WGS sequence"/>
</dbReference>
<feature type="transmembrane region" description="Helical" evidence="1">
    <location>
        <begin position="412"/>
        <end position="434"/>
    </location>
</feature>
<feature type="transmembrane region" description="Helical" evidence="1">
    <location>
        <begin position="181"/>
        <end position="201"/>
    </location>
</feature>
<dbReference type="EMBL" id="JBHSNQ010000148">
    <property type="protein sequence ID" value="MFC5542347.1"/>
    <property type="molecule type" value="Genomic_DNA"/>
</dbReference>
<evidence type="ECO:0000313" key="2">
    <source>
        <dbReference type="EMBL" id="MFC5542347.1"/>
    </source>
</evidence>
<feature type="transmembrane region" description="Helical" evidence="1">
    <location>
        <begin position="237"/>
        <end position="255"/>
    </location>
</feature>
<sequence>MWSLITIILSLILLMILAMRGFTIIIIAPVVSLFVMILNNMPIIDTFQNDYMNGFTNYVKNYFLIFLFAAMFGKFMEESGAARTIAQYLLKISGKKSKLRVLVTIMFVCALLTYGGVSLFVVIFAILPIAKPIFKEMNIPWHLFIAAFMPGMATFTMTMLPGTPAIQNIIPTAYLGTTVTAGAWIGIVSAIFVIIINIWYIHFALKRSEKRGETYFNMKNLESKEDEVEDKYAHKKLPNIILSLIPPVLLLVLLNLVKLEIIYTLMITVIVSAVLFHKYISLKKETINIGATNAVLPIINTSADVGYGSVIAATSGFAVFQDIVTNIPGNPLISLFVATNLLAGITGSSSGGLAIAMETLTDLYLSLGVSPEAFHRIAAIASGGLDALPHNGAVITTLVVAGLTHKDAYKHIFATSVIAPLVAAVPGLIVAILFY</sequence>
<evidence type="ECO:0000256" key="1">
    <source>
        <dbReference type="SAM" id="Phobius"/>
    </source>
</evidence>
<dbReference type="InterPro" id="IPR003474">
    <property type="entry name" value="Glcn_transporter"/>
</dbReference>
<protein>
    <submittedName>
        <fullName evidence="2">GntP family permease</fullName>
    </submittedName>
</protein>
<feature type="transmembrane region" description="Helical" evidence="1">
    <location>
        <begin position="139"/>
        <end position="161"/>
    </location>
</feature>
<gene>
    <name evidence="2" type="ORF">ACFPOH_11515</name>
</gene>
<keyword evidence="1" id="KW-0472">Membrane</keyword>